<feature type="transmembrane region" description="Helical" evidence="1">
    <location>
        <begin position="32"/>
        <end position="54"/>
    </location>
</feature>
<protein>
    <submittedName>
        <fullName evidence="2">Uncharacterized protein</fullName>
    </submittedName>
</protein>
<evidence type="ECO:0000313" key="3">
    <source>
        <dbReference type="Proteomes" id="UP000324832"/>
    </source>
</evidence>
<sequence>MGRAYHVTSRHFLIKYINYYYFFNFTGPRGGIYNIIILIQIKIYFYSKYIISLIESQKPFEKVCLRPENNWRKKLSGLILFFIKNIVIMLWAVGGSIPNLWYH</sequence>
<dbReference type="EMBL" id="FZQP02000027">
    <property type="protein sequence ID" value="VVC86826.1"/>
    <property type="molecule type" value="Genomic_DNA"/>
</dbReference>
<keyword evidence="1" id="KW-0812">Transmembrane</keyword>
<feature type="transmembrane region" description="Helical" evidence="1">
    <location>
        <begin position="75"/>
        <end position="94"/>
    </location>
</feature>
<dbReference type="Proteomes" id="UP000324832">
    <property type="component" value="Unassembled WGS sequence"/>
</dbReference>
<evidence type="ECO:0000256" key="1">
    <source>
        <dbReference type="SAM" id="Phobius"/>
    </source>
</evidence>
<organism evidence="2 3">
    <name type="scientific">Leptidea sinapis</name>
    <dbReference type="NCBI Taxonomy" id="189913"/>
    <lineage>
        <taxon>Eukaryota</taxon>
        <taxon>Metazoa</taxon>
        <taxon>Ecdysozoa</taxon>
        <taxon>Arthropoda</taxon>
        <taxon>Hexapoda</taxon>
        <taxon>Insecta</taxon>
        <taxon>Pterygota</taxon>
        <taxon>Neoptera</taxon>
        <taxon>Endopterygota</taxon>
        <taxon>Lepidoptera</taxon>
        <taxon>Glossata</taxon>
        <taxon>Ditrysia</taxon>
        <taxon>Papilionoidea</taxon>
        <taxon>Pieridae</taxon>
        <taxon>Dismorphiinae</taxon>
        <taxon>Leptidea</taxon>
    </lineage>
</organism>
<keyword evidence="3" id="KW-1185">Reference proteome</keyword>
<accession>A0A5E4PPG7</accession>
<evidence type="ECO:0000313" key="2">
    <source>
        <dbReference type="EMBL" id="VVC86826.1"/>
    </source>
</evidence>
<name>A0A5E4PPG7_9NEOP</name>
<keyword evidence="1" id="KW-0472">Membrane</keyword>
<gene>
    <name evidence="2" type="ORF">LSINAPIS_LOCUS575</name>
</gene>
<keyword evidence="1" id="KW-1133">Transmembrane helix</keyword>
<dbReference type="AlphaFoldDB" id="A0A5E4PPG7"/>
<proteinExistence type="predicted"/>
<reference evidence="2 3" key="1">
    <citation type="submission" date="2017-07" db="EMBL/GenBank/DDBJ databases">
        <authorList>
            <person name="Talla V."/>
            <person name="Backstrom N."/>
        </authorList>
    </citation>
    <scope>NUCLEOTIDE SEQUENCE [LARGE SCALE GENOMIC DNA]</scope>
</reference>